<gene>
    <name evidence="1" type="ORF">H4R34_005756</name>
</gene>
<protein>
    <submittedName>
        <fullName evidence="1">Uncharacterized protein</fullName>
    </submittedName>
</protein>
<sequence length="149" mass="17049">MNDATLAGHVRNMTLAEVIATQALVMPQRKQPMHFFWYARAEPVVVESPDFRLHSFLSYLTYKELSATTLALVQRISDHRPATLLAPDHDRFTWPMVLWDTLSTAVLTNRTSLVAKLCTLVQQDTSSFPKGLHHRLYWAARLGYHSITK</sequence>
<comment type="caution">
    <text evidence="1">The sequence shown here is derived from an EMBL/GenBank/DDBJ whole genome shotgun (WGS) entry which is preliminary data.</text>
</comment>
<reference evidence="1" key="1">
    <citation type="submission" date="2022-07" db="EMBL/GenBank/DDBJ databases">
        <title>Phylogenomic reconstructions and comparative analyses of Kickxellomycotina fungi.</title>
        <authorList>
            <person name="Reynolds N.K."/>
            <person name="Stajich J.E."/>
            <person name="Barry K."/>
            <person name="Grigoriev I.V."/>
            <person name="Crous P."/>
            <person name="Smith M.E."/>
        </authorList>
    </citation>
    <scope>NUCLEOTIDE SEQUENCE</scope>
    <source>
        <strain evidence="1">RSA 567</strain>
    </source>
</reference>
<name>A0A9W8AYD8_9FUNG</name>
<dbReference type="AlphaFoldDB" id="A0A9W8AYD8"/>
<organism evidence="1 2">
    <name type="scientific">Dimargaris verticillata</name>
    <dbReference type="NCBI Taxonomy" id="2761393"/>
    <lineage>
        <taxon>Eukaryota</taxon>
        <taxon>Fungi</taxon>
        <taxon>Fungi incertae sedis</taxon>
        <taxon>Zoopagomycota</taxon>
        <taxon>Kickxellomycotina</taxon>
        <taxon>Dimargaritomycetes</taxon>
        <taxon>Dimargaritales</taxon>
        <taxon>Dimargaritaceae</taxon>
        <taxon>Dimargaris</taxon>
    </lineage>
</organism>
<dbReference type="Proteomes" id="UP001151582">
    <property type="component" value="Unassembled WGS sequence"/>
</dbReference>
<feature type="non-terminal residue" evidence="1">
    <location>
        <position position="149"/>
    </location>
</feature>
<dbReference type="OrthoDB" id="10576469at2759"/>
<accession>A0A9W8AYD8</accession>
<evidence type="ECO:0000313" key="2">
    <source>
        <dbReference type="Proteomes" id="UP001151582"/>
    </source>
</evidence>
<proteinExistence type="predicted"/>
<dbReference type="EMBL" id="JANBQB010001389">
    <property type="protein sequence ID" value="KAJ1971405.1"/>
    <property type="molecule type" value="Genomic_DNA"/>
</dbReference>
<keyword evidence="2" id="KW-1185">Reference proteome</keyword>
<evidence type="ECO:0000313" key="1">
    <source>
        <dbReference type="EMBL" id="KAJ1971405.1"/>
    </source>
</evidence>